<protein>
    <recommendedName>
        <fullName evidence="10">Zn(2)-C6 fungal-type domain-containing protein</fullName>
    </recommendedName>
</protein>
<dbReference type="InterPro" id="IPR007219">
    <property type="entry name" value="XnlR_reg_dom"/>
</dbReference>
<keyword evidence="12" id="KW-1185">Reference proteome</keyword>
<evidence type="ECO:0000259" key="10">
    <source>
        <dbReference type="PROSITE" id="PS50048"/>
    </source>
</evidence>
<dbReference type="PANTHER" id="PTHR31313:SF86">
    <property type="entry name" value="ZN(2)-C6 FUNGAL-TYPE DOMAIN-CONTAINING PROTEIN"/>
    <property type="match status" value="1"/>
</dbReference>
<sequence length="671" mass="75264">MHCRLKKVKCDGRHPSCAACLLRHRECEYPRDARRSALRTKKEHVTALQQQVDVLQRQLRSKSDQATVSVADYAEDKYASPTACYIAESASASSEPQLTPNSCIAAQPSRHDISGVDALEKDTKKGGVPRDDAGLGSQFYGATSLLRDQSTLVPLTPLPDDAKRHKAEEQTKDMSRDMLISYSAIQRQHEAALRSGPSISSRIDFDLVDADVALHLLDLHWNRQHLSYLLTYRPAIMDSLISGGPYVNKLLLNAIYFQSSRYSDRYGSEVRQQRGEVFLNRFNALLGQHIGKPTIPTIVALLTCGACLVPHGKQSAGWIYCGIAYRMITDLGLHLEPVTELRGGSMAKADAINIEIRRRVYWAAYVGDKLQSLFLGRAPAILKSSGTVSRDYLDTYEELEEWAPYFDALSSNSPGAAVPVYNGRPCYALSTFRWFLELCDISEILIDGLYSVKSLLSTQEYLLQKRDEILDSIIHCTLAILNEQAFLGSSQLKVEQDDASLSRSKQICIQSAMQIWKLVGEYKRTFTLRRAQYGIAYATYCATLVILQHADQDSSEYLSCIKFFWDALWEFQRGCNCGLKRPLRLLKTLMGRMEMVARAIRLEEEGEALPADWPDINTFQANLESVIRPANIDNHCGGVADTLLQMPDIDDMMLGDSMFGMADDSFYGNYM</sequence>
<evidence type="ECO:0000256" key="1">
    <source>
        <dbReference type="ARBA" id="ARBA00004123"/>
    </source>
</evidence>
<comment type="subcellular location">
    <subcellularLocation>
        <location evidence="1">Nucleus</location>
    </subcellularLocation>
</comment>
<keyword evidence="8" id="KW-0175">Coiled coil</keyword>
<organism evidence="11 12">
    <name type="scientific">Bionectria ochroleuca</name>
    <name type="common">Gliocladium roseum</name>
    <dbReference type="NCBI Taxonomy" id="29856"/>
    <lineage>
        <taxon>Eukaryota</taxon>
        <taxon>Fungi</taxon>
        <taxon>Dikarya</taxon>
        <taxon>Ascomycota</taxon>
        <taxon>Pezizomycotina</taxon>
        <taxon>Sordariomycetes</taxon>
        <taxon>Hypocreomycetidae</taxon>
        <taxon>Hypocreales</taxon>
        <taxon>Bionectriaceae</taxon>
        <taxon>Clonostachys</taxon>
    </lineage>
</organism>
<keyword evidence="2" id="KW-0479">Metal-binding</keyword>
<keyword evidence="6" id="KW-0804">Transcription</keyword>
<dbReference type="InterPro" id="IPR001138">
    <property type="entry name" value="Zn2Cys6_DnaBD"/>
</dbReference>
<dbReference type="CDD" id="cd00067">
    <property type="entry name" value="GAL4"/>
    <property type="match status" value="1"/>
</dbReference>
<evidence type="ECO:0000256" key="4">
    <source>
        <dbReference type="ARBA" id="ARBA00023015"/>
    </source>
</evidence>
<evidence type="ECO:0000256" key="2">
    <source>
        <dbReference type="ARBA" id="ARBA00022723"/>
    </source>
</evidence>
<evidence type="ECO:0000256" key="8">
    <source>
        <dbReference type="SAM" id="Coils"/>
    </source>
</evidence>
<evidence type="ECO:0000256" key="6">
    <source>
        <dbReference type="ARBA" id="ARBA00023163"/>
    </source>
</evidence>
<name>A0ABY6UNP9_BIOOC</name>
<dbReference type="InterPro" id="IPR036864">
    <property type="entry name" value="Zn2-C6_fun-type_DNA-bd_sf"/>
</dbReference>
<dbReference type="SUPFAM" id="SSF57701">
    <property type="entry name" value="Zn2/Cys6 DNA-binding domain"/>
    <property type="match status" value="1"/>
</dbReference>
<evidence type="ECO:0000256" key="7">
    <source>
        <dbReference type="ARBA" id="ARBA00023242"/>
    </source>
</evidence>
<evidence type="ECO:0000313" key="12">
    <source>
        <dbReference type="Proteomes" id="UP000766486"/>
    </source>
</evidence>
<dbReference type="CDD" id="cd12148">
    <property type="entry name" value="fungal_TF_MHR"/>
    <property type="match status" value="1"/>
</dbReference>
<dbReference type="Pfam" id="PF04082">
    <property type="entry name" value="Fungal_trans"/>
    <property type="match status" value="1"/>
</dbReference>
<dbReference type="SMART" id="SM00906">
    <property type="entry name" value="Fungal_trans"/>
    <property type="match status" value="1"/>
</dbReference>
<dbReference type="PANTHER" id="PTHR31313">
    <property type="entry name" value="TY1 ENHANCER ACTIVATOR"/>
    <property type="match status" value="1"/>
</dbReference>
<dbReference type="EMBL" id="CABFNS010000851">
    <property type="protein sequence ID" value="VUC32830.1"/>
    <property type="molecule type" value="Genomic_DNA"/>
</dbReference>
<keyword evidence="5" id="KW-0238">DNA-binding</keyword>
<reference evidence="11 12" key="1">
    <citation type="submission" date="2019-06" db="EMBL/GenBank/DDBJ databases">
        <authorList>
            <person name="Broberg M."/>
        </authorList>
    </citation>
    <scope>NUCLEOTIDE SEQUENCE [LARGE SCALE GENOMIC DNA]</scope>
</reference>
<feature type="coiled-coil region" evidence="8">
    <location>
        <begin position="38"/>
        <end position="65"/>
    </location>
</feature>
<keyword evidence="4" id="KW-0805">Transcription regulation</keyword>
<feature type="compositionally biased region" description="Basic and acidic residues" evidence="9">
    <location>
        <begin position="160"/>
        <end position="172"/>
    </location>
</feature>
<dbReference type="Gene3D" id="4.10.240.10">
    <property type="entry name" value="Zn(2)-C6 fungal-type DNA-binding domain"/>
    <property type="match status" value="1"/>
</dbReference>
<dbReference type="SMART" id="SM00066">
    <property type="entry name" value="GAL4"/>
    <property type="match status" value="1"/>
</dbReference>
<gene>
    <name evidence="11" type="ORF">CLO192961_LOCUS329078</name>
</gene>
<evidence type="ECO:0000256" key="3">
    <source>
        <dbReference type="ARBA" id="ARBA00022833"/>
    </source>
</evidence>
<comment type="caution">
    <text evidence="11">The sequence shown here is derived from an EMBL/GenBank/DDBJ whole genome shotgun (WGS) entry which is preliminary data.</text>
</comment>
<dbReference type="Proteomes" id="UP000766486">
    <property type="component" value="Unassembled WGS sequence"/>
</dbReference>
<keyword evidence="3" id="KW-0862">Zinc</keyword>
<dbReference type="InterPro" id="IPR051615">
    <property type="entry name" value="Transcr_Regulatory_Elem"/>
</dbReference>
<feature type="domain" description="Zn(2)-C6 fungal-type" evidence="10">
    <location>
        <begin position="1"/>
        <end position="29"/>
    </location>
</feature>
<dbReference type="Pfam" id="PF00172">
    <property type="entry name" value="Zn_clus"/>
    <property type="match status" value="1"/>
</dbReference>
<feature type="region of interest" description="Disordered" evidence="9">
    <location>
        <begin position="153"/>
        <end position="172"/>
    </location>
</feature>
<dbReference type="PROSITE" id="PS50048">
    <property type="entry name" value="ZN2_CY6_FUNGAL_2"/>
    <property type="match status" value="1"/>
</dbReference>
<proteinExistence type="predicted"/>
<keyword evidence="7" id="KW-0539">Nucleus</keyword>
<evidence type="ECO:0000313" key="11">
    <source>
        <dbReference type="EMBL" id="VUC32830.1"/>
    </source>
</evidence>
<evidence type="ECO:0000256" key="9">
    <source>
        <dbReference type="SAM" id="MobiDB-lite"/>
    </source>
</evidence>
<evidence type="ECO:0000256" key="5">
    <source>
        <dbReference type="ARBA" id="ARBA00023125"/>
    </source>
</evidence>
<accession>A0ABY6UNP9</accession>